<evidence type="ECO:0000259" key="3">
    <source>
        <dbReference type="Pfam" id="PF00588"/>
    </source>
</evidence>
<evidence type="ECO:0000256" key="2">
    <source>
        <dbReference type="ARBA" id="ARBA00022679"/>
    </source>
</evidence>
<feature type="domain" description="tRNA/rRNA methyltransferase SpoU type" evidence="3">
    <location>
        <begin position="77"/>
        <end position="218"/>
    </location>
</feature>
<dbReference type="PANTHER" id="PTHR46429">
    <property type="entry name" value="23S RRNA (GUANOSINE-2'-O-)-METHYLTRANSFERASE RLMB"/>
    <property type="match status" value="1"/>
</dbReference>
<accession>A0A368BKG4</accession>
<dbReference type="SUPFAM" id="SSF75217">
    <property type="entry name" value="alpha/beta knot"/>
    <property type="match status" value="1"/>
</dbReference>
<dbReference type="PANTHER" id="PTHR46429:SF1">
    <property type="entry name" value="23S RRNA (GUANOSINE-2'-O-)-METHYLTRANSFERASE RLMB"/>
    <property type="match status" value="1"/>
</dbReference>
<keyword evidence="1 4" id="KW-0489">Methyltransferase</keyword>
<dbReference type="NCBIfam" id="TIGR00186">
    <property type="entry name" value="rRNA_methyl_3"/>
    <property type="match status" value="1"/>
</dbReference>
<dbReference type="InterPro" id="IPR029028">
    <property type="entry name" value="Alpha/beta_knot_MTases"/>
</dbReference>
<dbReference type="InterPro" id="IPR029026">
    <property type="entry name" value="tRNA_m1G_MTases_N"/>
</dbReference>
<reference evidence="4 5" key="1">
    <citation type="journal article" date="2018" name="Microbiome">
        <title>Fine metagenomic profile of the Mediterranean stratified and mixed water columns revealed by assembly and recruitment.</title>
        <authorList>
            <person name="Haro-Moreno J.M."/>
            <person name="Lopez-Perez M."/>
            <person name="De La Torre J.R."/>
            <person name="Picazo A."/>
            <person name="Camacho A."/>
            <person name="Rodriguez-Valera F."/>
        </authorList>
    </citation>
    <scope>NUCLEOTIDE SEQUENCE [LARGE SCALE GENOMIC DNA]</scope>
    <source>
        <strain evidence="4">MED-G83</strain>
    </source>
</reference>
<dbReference type="CDD" id="cd18103">
    <property type="entry name" value="SpoU-like_RlmB"/>
    <property type="match status" value="1"/>
</dbReference>
<protein>
    <submittedName>
        <fullName evidence="4">23S rRNA (Guanosine(2251)-2'-O)-methyltransferase RlmB</fullName>
    </submittedName>
</protein>
<name>A0A368BKG4_9GAMM</name>
<comment type="caution">
    <text evidence="4">The sequence shown here is derived from an EMBL/GenBank/DDBJ whole genome shotgun (WGS) entry which is preliminary data.</text>
</comment>
<dbReference type="InterPro" id="IPR004441">
    <property type="entry name" value="rRNA_MeTrfase_TrmH"/>
</dbReference>
<dbReference type="GO" id="GO:0032259">
    <property type="term" value="P:methylation"/>
    <property type="evidence" value="ECO:0007669"/>
    <property type="project" value="UniProtKB-KW"/>
</dbReference>
<dbReference type="Pfam" id="PF00588">
    <property type="entry name" value="SpoU_methylase"/>
    <property type="match status" value="1"/>
</dbReference>
<organism evidence="4 5">
    <name type="scientific">SAR86 cluster bacterium</name>
    <dbReference type="NCBI Taxonomy" id="2030880"/>
    <lineage>
        <taxon>Bacteria</taxon>
        <taxon>Pseudomonadati</taxon>
        <taxon>Pseudomonadota</taxon>
        <taxon>Gammaproteobacteria</taxon>
        <taxon>SAR86 cluster</taxon>
    </lineage>
</organism>
<dbReference type="Proteomes" id="UP000252147">
    <property type="component" value="Unassembled WGS sequence"/>
</dbReference>
<dbReference type="GO" id="GO:0003723">
    <property type="term" value="F:RNA binding"/>
    <property type="evidence" value="ECO:0007669"/>
    <property type="project" value="InterPro"/>
</dbReference>
<dbReference type="GO" id="GO:0006396">
    <property type="term" value="P:RNA processing"/>
    <property type="evidence" value="ECO:0007669"/>
    <property type="project" value="InterPro"/>
</dbReference>
<gene>
    <name evidence="4" type="ORF">DBW97_05010</name>
</gene>
<dbReference type="AlphaFoldDB" id="A0A368BKG4"/>
<dbReference type="EMBL" id="QOPD01000011">
    <property type="protein sequence ID" value="RCL37384.1"/>
    <property type="molecule type" value="Genomic_DNA"/>
</dbReference>
<keyword evidence="2 4" id="KW-0808">Transferase</keyword>
<dbReference type="GO" id="GO:0005829">
    <property type="term" value="C:cytosol"/>
    <property type="evidence" value="ECO:0007669"/>
    <property type="project" value="TreeGrafter"/>
</dbReference>
<dbReference type="Gene3D" id="3.40.1280.10">
    <property type="match status" value="1"/>
</dbReference>
<dbReference type="InterPro" id="IPR001537">
    <property type="entry name" value="SpoU_MeTrfase"/>
</dbReference>
<evidence type="ECO:0000313" key="4">
    <source>
        <dbReference type="EMBL" id="RCL37384.1"/>
    </source>
</evidence>
<evidence type="ECO:0000256" key="1">
    <source>
        <dbReference type="ARBA" id="ARBA00022603"/>
    </source>
</evidence>
<sequence length="223" mass="25045">MKVTIKNLHVIRTLINKSPEMLFEITLKKDSSRKYKDILEAAEENKIQINFKHDLSAVCKAPIVRDIKFDQYELGNLVVVLDEVQDTRNLGSCLRSASFFGVDAIIIPKNNSADYANPAVIETSTGGIYDLKLYKVSNISQTIQQLKENGYWISGFSEHGSNFIDRDKLNEKNVLIFGNEEKGIRQLVQKSCDQILKIKQIGQTSSLNVSVATAIALYEATKT</sequence>
<dbReference type="GO" id="GO:0008173">
    <property type="term" value="F:RNA methyltransferase activity"/>
    <property type="evidence" value="ECO:0007669"/>
    <property type="project" value="InterPro"/>
</dbReference>
<proteinExistence type="predicted"/>
<evidence type="ECO:0000313" key="5">
    <source>
        <dbReference type="Proteomes" id="UP000252147"/>
    </source>
</evidence>